<gene>
    <name evidence="4" type="ORF">KM312_06530</name>
</gene>
<keyword evidence="2" id="KW-0732">Signal</keyword>
<reference evidence="4" key="1">
    <citation type="journal article" date="2021" name="Microbiology">
        <title>Metagenomic Analysis of the Microbial Community in the Underground Coal Fire Area (Kemerovo Region, Russia) Revealed Predominance of Thermophilic Members of the Phyla Deinococcus-thermus, Aquificae, and Firmicutes.</title>
        <authorList>
            <person name="Kadnikov V."/>
            <person name="Mardanov A.V."/>
            <person name="Beletsky A.V."/>
            <person name="Karnachuk O.V."/>
            <person name="Ravin N.V."/>
        </authorList>
    </citation>
    <scope>NUCLEOTIDE SEQUENCE</scope>
    <source>
        <strain evidence="4">RBS10-49</strain>
    </source>
</reference>
<comment type="caution">
    <text evidence="4">The sequence shown here is derived from an EMBL/GenBank/DDBJ whole genome shotgun (WGS) entry which is preliminary data.</text>
</comment>
<protein>
    <submittedName>
        <fullName evidence="4">PepSY domain-containing protein</fullName>
    </submittedName>
</protein>
<proteinExistence type="predicted"/>
<name>A0A947CWH0_HYDSH</name>
<accession>A0A947CWH0</accession>
<feature type="signal peptide" evidence="2">
    <location>
        <begin position="1"/>
        <end position="27"/>
    </location>
</feature>
<dbReference type="Gene3D" id="3.10.450.40">
    <property type="match status" value="1"/>
</dbReference>
<feature type="compositionally biased region" description="Basic and acidic residues" evidence="1">
    <location>
        <begin position="49"/>
        <end position="85"/>
    </location>
</feature>
<dbReference type="InterPro" id="IPR025711">
    <property type="entry name" value="PepSY"/>
</dbReference>
<organism evidence="4 5">
    <name type="scientific">Hydrogenibacillus schlegelii</name>
    <name type="common">Bacillus schlegelii</name>
    <dbReference type="NCBI Taxonomy" id="1484"/>
    <lineage>
        <taxon>Bacteria</taxon>
        <taxon>Bacillati</taxon>
        <taxon>Bacillota</taxon>
        <taxon>Bacilli</taxon>
        <taxon>Bacillales</taxon>
        <taxon>Bacillales Family X. Incertae Sedis</taxon>
        <taxon>Hydrogenibacillus</taxon>
    </lineage>
</organism>
<dbReference type="Proteomes" id="UP000748108">
    <property type="component" value="Unassembled WGS sequence"/>
</dbReference>
<sequence length="166" mass="17542">MKKQTIGLALALSVLAGGSLGLWYAHASASSPSKAPAGTTEAEAAGVKTEAKDARETPEAPEKAETDDRGAEVHEQANEEGESRDAAVLAREAAVSMQQAERRALAHIPGTAIKTTLERVSGRTVYEVRIKEASGRISEVKVDAKTGIVLPGDSLDNDQEEVEHRD</sequence>
<feature type="domain" description="PepSY" evidence="3">
    <location>
        <begin position="95"/>
        <end position="147"/>
    </location>
</feature>
<evidence type="ECO:0000313" key="5">
    <source>
        <dbReference type="Proteomes" id="UP000748108"/>
    </source>
</evidence>
<evidence type="ECO:0000313" key="4">
    <source>
        <dbReference type="EMBL" id="MBT9282299.1"/>
    </source>
</evidence>
<feature type="region of interest" description="Disordered" evidence="1">
    <location>
        <begin position="29"/>
        <end position="85"/>
    </location>
</feature>
<dbReference type="Pfam" id="PF03413">
    <property type="entry name" value="PepSY"/>
    <property type="match status" value="1"/>
</dbReference>
<dbReference type="EMBL" id="JAHHQF010000052">
    <property type="protein sequence ID" value="MBT9282299.1"/>
    <property type="molecule type" value="Genomic_DNA"/>
</dbReference>
<evidence type="ECO:0000256" key="1">
    <source>
        <dbReference type="SAM" id="MobiDB-lite"/>
    </source>
</evidence>
<evidence type="ECO:0000259" key="3">
    <source>
        <dbReference type="Pfam" id="PF03413"/>
    </source>
</evidence>
<feature type="compositionally biased region" description="Low complexity" evidence="1">
    <location>
        <begin position="29"/>
        <end position="48"/>
    </location>
</feature>
<dbReference type="AlphaFoldDB" id="A0A947CWH0"/>
<evidence type="ECO:0000256" key="2">
    <source>
        <dbReference type="SAM" id="SignalP"/>
    </source>
</evidence>
<feature type="chain" id="PRO_5037832196" evidence="2">
    <location>
        <begin position="28"/>
        <end position="166"/>
    </location>
</feature>